<evidence type="ECO:0000259" key="7">
    <source>
        <dbReference type="Pfam" id="PF01429"/>
    </source>
</evidence>
<feature type="compositionally biased region" description="Basic residues" evidence="6">
    <location>
        <begin position="93"/>
        <end position="102"/>
    </location>
</feature>
<feature type="compositionally biased region" description="Basic and acidic residues" evidence="6">
    <location>
        <begin position="282"/>
        <end position="300"/>
    </location>
</feature>
<dbReference type="SUPFAM" id="SSF54171">
    <property type="entry name" value="DNA-binding domain"/>
    <property type="match status" value="1"/>
</dbReference>
<keyword evidence="2" id="KW-0805">Transcription regulation</keyword>
<evidence type="ECO:0000256" key="6">
    <source>
        <dbReference type="SAM" id="MobiDB-lite"/>
    </source>
</evidence>
<proteinExistence type="predicted"/>
<comment type="caution">
    <text evidence="8">The sequence shown here is derived from an EMBL/GenBank/DDBJ whole genome shotgun (WGS) entry which is preliminary data.</text>
</comment>
<keyword evidence="4" id="KW-0804">Transcription</keyword>
<keyword evidence="9" id="KW-1185">Reference proteome</keyword>
<name>A0ABR2MZB9_9ASPA</name>
<sequence length="341" mass="37974">MHMHALEAPEFISKKAGTPKRNEIAFISPTGEEIRYKKQLDRYLRSHPGGPSSSQFDWGHGDTLRRSARLSEKAKEMETSEEEPSKKQGTHLSSKKGTKKKKEGRDSDAEDYSPEAKRPKKREKHSTPKKGIIPKAKSVDAGIRGNEAEKYKLDTEAPESDSSAKVDMKDECKHKNVRVIDEVEDNAPVSVKIVAEGVEEAAAKLYSNDGNKHNKNDIDADIEDKAWESEKIITQALEILEDSDVKNLAKLDSNDDLDAEMNDGKLEAEQIATQALECTEDSDAKSVDKEPLEEDLHKAEEDEDKALLHKNHKGEQVSPSKAIPNAKFRDLKTPEKAAAIV</sequence>
<protein>
    <submittedName>
        <fullName evidence="8">Methyl-CpG-binding domain-containing protein 10</fullName>
    </submittedName>
</protein>
<feature type="compositionally biased region" description="Basic and acidic residues" evidence="6">
    <location>
        <begin position="146"/>
        <end position="155"/>
    </location>
</feature>
<evidence type="ECO:0000256" key="4">
    <source>
        <dbReference type="ARBA" id="ARBA00023163"/>
    </source>
</evidence>
<dbReference type="PANTHER" id="PTHR33729">
    <property type="entry name" value="METHYL-CPG BINDING DOMAIN CONTAINING PROTEIN, EXPRESSED"/>
    <property type="match status" value="1"/>
</dbReference>
<keyword evidence="5" id="KW-0539">Nucleus</keyword>
<dbReference type="InterPro" id="IPR001739">
    <property type="entry name" value="Methyl_CpG_DNA-bd"/>
</dbReference>
<dbReference type="Gene3D" id="3.30.890.10">
    <property type="entry name" value="Methyl-cpg-binding Protein 2, Chain A"/>
    <property type="match status" value="1"/>
</dbReference>
<dbReference type="Proteomes" id="UP001412067">
    <property type="component" value="Unassembled WGS sequence"/>
</dbReference>
<dbReference type="EMBL" id="JBBWWR010000003">
    <property type="protein sequence ID" value="KAK8968899.1"/>
    <property type="molecule type" value="Genomic_DNA"/>
</dbReference>
<dbReference type="InterPro" id="IPR039622">
    <property type="entry name" value="MBD10/11"/>
</dbReference>
<evidence type="ECO:0000256" key="2">
    <source>
        <dbReference type="ARBA" id="ARBA00023015"/>
    </source>
</evidence>
<evidence type="ECO:0000256" key="3">
    <source>
        <dbReference type="ARBA" id="ARBA00023125"/>
    </source>
</evidence>
<feature type="domain" description="MBD" evidence="7">
    <location>
        <begin position="10"/>
        <end position="60"/>
    </location>
</feature>
<dbReference type="InterPro" id="IPR016177">
    <property type="entry name" value="DNA-bd_dom_sf"/>
</dbReference>
<comment type="subcellular location">
    <subcellularLocation>
        <location evidence="1">Nucleus</location>
    </subcellularLocation>
</comment>
<dbReference type="PANTHER" id="PTHR33729:SF6">
    <property type="entry name" value="METHYL-CPG-BINDING DOMAIN-CONTAINING PROTEIN 11"/>
    <property type="match status" value="1"/>
</dbReference>
<reference evidence="8 9" key="1">
    <citation type="journal article" date="2022" name="Nat. Plants">
        <title>Genomes of leafy and leafless Platanthera orchids illuminate the evolution of mycoheterotrophy.</title>
        <authorList>
            <person name="Li M.H."/>
            <person name="Liu K.W."/>
            <person name="Li Z."/>
            <person name="Lu H.C."/>
            <person name="Ye Q.L."/>
            <person name="Zhang D."/>
            <person name="Wang J.Y."/>
            <person name="Li Y.F."/>
            <person name="Zhong Z.M."/>
            <person name="Liu X."/>
            <person name="Yu X."/>
            <person name="Liu D.K."/>
            <person name="Tu X.D."/>
            <person name="Liu B."/>
            <person name="Hao Y."/>
            <person name="Liao X.Y."/>
            <person name="Jiang Y.T."/>
            <person name="Sun W.H."/>
            <person name="Chen J."/>
            <person name="Chen Y.Q."/>
            <person name="Ai Y."/>
            <person name="Zhai J.W."/>
            <person name="Wu S.S."/>
            <person name="Zhou Z."/>
            <person name="Hsiao Y.Y."/>
            <person name="Wu W.L."/>
            <person name="Chen Y.Y."/>
            <person name="Lin Y.F."/>
            <person name="Hsu J.L."/>
            <person name="Li C.Y."/>
            <person name="Wang Z.W."/>
            <person name="Zhao X."/>
            <person name="Zhong W.Y."/>
            <person name="Ma X.K."/>
            <person name="Ma L."/>
            <person name="Huang J."/>
            <person name="Chen G.Z."/>
            <person name="Huang M.Z."/>
            <person name="Huang L."/>
            <person name="Peng D.H."/>
            <person name="Luo Y.B."/>
            <person name="Zou S.Q."/>
            <person name="Chen S.P."/>
            <person name="Lan S."/>
            <person name="Tsai W.C."/>
            <person name="Van de Peer Y."/>
            <person name="Liu Z.J."/>
        </authorList>
    </citation>
    <scope>NUCLEOTIDE SEQUENCE [LARGE SCALE GENOMIC DNA]</scope>
    <source>
        <strain evidence="8">Lor288</strain>
    </source>
</reference>
<organism evidence="8 9">
    <name type="scientific">Platanthera guangdongensis</name>
    <dbReference type="NCBI Taxonomy" id="2320717"/>
    <lineage>
        <taxon>Eukaryota</taxon>
        <taxon>Viridiplantae</taxon>
        <taxon>Streptophyta</taxon>
        <taxon>Embryophyta</taxon>
        <taxon>Tracheophyta</taxon>
        <taxon>Spermatophyta</taxon>
        <taxon>Magnoliopsida</taxon>
        <taxon>Liliopsida</taxon>
        <taxon>Asparagales</taxon>
        <taxon>Orchidaceae</taxon>
        <taxon>Orchidoideae</taxon>
        <taxon>Orchideae</taxon>
        <taxon>Orchidinae</taxon>
        <taxon>Platanthera</taxon>
    </lineage>
</organism>
<evidence type="ECO:0000256" key="1">
    <source>
        <dbReference type="ARBA" id="ARBA00004123"/>
    </source>
</evidence>
<evidence type="ECO:0000313" key="8">
    <source>
        <dbReference type="EMBL" id="KAK8968899.1"/>
    </source>
</evidence>
<feature type="compositionally biased region" description="Basic residues" evidence="6">
    <location>
        <begin position="118"/>
        <end position="128"/>
    </location>
</feature>
<dbReference type="Pfam" id="PF01429">
    <property type="entry name" value="MBD"/>
    <property type="match status" value="1"/>
</dbReference>
<evidence type="ECO:0000256" key="5">
    <source>
        <dbReference type="ARBA" id="ARBA00023242"/>
    </source>
</evidence>
<feature type="region of interest" description="Disordered" evidence="6">
    <location>
        <begin position="1"/>
        <end position="169"/>
    </location>
</feature>
<feature type="compositionally biased region" description="Basic and acidic residues" evidence="6">
    <location>
        <begin position="59"/>
        <end position="86"/>
    </location>
</feature>
<keyword evidence="3" id="KW-0238">DNA-binding</keyword>
<accession>A0ABR2MZB9</accession>
<evidence type="ECO:0000313" key="9">
    <source>
        <dbReference type="Proteomes" id="UP001412067"/>
    </source>
</evidence>
<feature type="compositionally biased region" description="Basic and acidic residues" evidence="6">
    <location>
        <begin position="32"/>
        <end position="44"/>
    </location>
</feature>
<gene>
    <name evidence="8" type="primary">MBD10</name>
    <name evidence="8" type="ORF">KSP40_PGU003291</name>
</gene>
<feature type="region of interest" description="Disordered" evidence="6">
    <location>
        <begin position="279"/>
        <end position="341"/>
    </location>
</feature>